<dbReference type="Proteomes" id="UP000017836">
    <property type="component" value="Unassembled WGS sequence"/>
</dbReference>
<proteinExistence type="inferred from homology"/>
<dbReference type="GO" id="GO:0016747">
    <property type="term" value="F:acyltransferase activity, transferring groups other than amino-acyl groups"/>
    <property type="evidence" value="ECO:0000318"/>
    <property type="project" value="GO_Central"/>
</dbReference>
<dbReference type="Gramene" id="ERN20124">
    <property type="protein sequence ID" value="ERN20124"/>
    <property type="gene ID" value="AMTR_s00066p00063330"/>
</dbReference>
<protein>
    <recommendedName>
        <fullName evidence="4">Omega-hydroxypalmitate O-feruloyl transferase</fullName>
    </recommendedName>
</protein>
<dbReference type="STRING" id="13333.U5DC75"/>
<gene>
    <name evidence="2" type="ORF">AMTR_s00066p00063330</name>
</gene>
<dbReference type="PANTHER" id="PTHR31642">
    <property type="entry name" value="TRICHOTHECENE 3-O-ACETYLTRANSFERASE"/>
    <property type="match status" value="1"/>
</dbReference>
<dbReference type="KEGG" id="atr:18448534"/>
<evidence type="ECO:0008006" key="4">
    <source>
        <dbReference type="Google" id="ProtNLM"/>
    </source>
</evidence>
<evidence type="ECO:0000256" key="1">
    <source>
        <dbReference type="ARBA" id="ARBA00009861"/>
    </source>
</evidence>
<dbReference type="EMBL" id="KI392060">
    <property type="protein sequence ID" value="ERN20124.1"/>
    <property type="molecule type" value="Genomic_DNA"/>
</dbReference>
<dbReference type="Gene3D" id="3.30.559.10">
    <property type="entry name" value="Chloramphenicol acetyltransferase-like domain"/>
    <property type="match status" value="2"/>
</dbReference>
<reference evidence="3" key="1">
    <citation type="journal article" date="2013" name="Science">
        <title>The Amborella genome and the evolution of flowering plants.</title>
        <authorList>
            <consortium name="Amborella Genome Project"/>
        </authorList>
    </citation>
    <scope>NUCLEOTIDE SEQUENCE [LARGE SCALE GENOMIC DNA]</scope>
</reference>
<accession>U5DC75</accession>
<keyword evidence="3" id="KW-1185">Reference proteome</keyword>
<evidence type="ECO:0000313" key="3">
    <source>
        <dbReference type="Proteomes" id="UP000017836"/>
    </source>
</evidence>
<dbReference type="OMA" id="QKWFEDT"/>
<dbReference type="AlphaFoldDB" id="U5DC75"/>
<dbReference type="PANTHER" id="PTHR31642:SF189">
    <property type="entry name" value="ACYLTRANSFERASE GLAUCE"/>
    <property type="match status" value="1"/>
</dbReference>
<sequence length="493" mass="54242">MSSSSHIVSLKTPPTTRFPSLNLSLKPPTTIYPSSPARHETIFLSNIDQTLAFTVETVHFFAPNPGFSPSLVSSILKTSLSRLLVFYPFMAGRLRFNQDNRLELDSNSAGAIFSEAFCDLNLSDVGDLTYPDPIFRQLFHRPENLAIEDLPLCQIQLTTFKCGGFSIGLGTNHTTLDGIGASTFIKNLASLASGEGLKAEPYNNRRLLSSRNPANIQFEHPELVVLDGIQTGANGFRRCTPNPAPQEAPEGLPEKLGFKLFRLSAEDIDLLKKVAMQGERDRNGGGAHNCTSFEVVTAHLWRCRAIATSLSKTPDDLDISSDGVDLDSLSMVLFAVDIRKRVKPPLPTGYCGNAVLAGYGRARVRELRERGLGFSVSKVREGVERMDDEYVRSVIDWGEIHKGVPGGKGSFFVSSWWKLGFEEAEYPWGKALYSGPSVHRRDDAVLLLPDTVSRRNGGKEGVNIFMALPPFQMDKFQELLLGGLSKSMWNGNA</sequence>
<dbReference type="HOGENOM" id="CLU_014546_2_0_1"/>
<dbReference type="Pfam" id="PF02458">
    <property type="entry name" value="Transferase"/>
    <property type="match status" value="1"/>
</dbReference>
<dbReference type="OrthoDB" id="1862401at2759"/>
<dbReference type="InterPro" id="IPR023213">
    <property type="entry name" value="CAT-like_dom_sf"/>
</dbReference>
<comment type="similarity">
    <text evidence="1">Belongs to the plant acyltransferase family.</text>
</comment>
<dbReference type="InterPro" id="IPR050317">
    <property type="entry name" value="Plant_Fungal_Acyltransferase"/>
</dbReference>
<dbReference type="eggNOG" id="ENOG502QT8C">
    <property type="taxonomic scope" value="Eukaryota"/>
</dbReference>
<evidence type="ECO:0000313" key="2">
    <source>
        <dbReference type="EMBL" id="ERN20124.1"/>
    </source>
</evidence>
<organism evidence="2 3">
    <name type="scientific">Amborella trichopoda</name>
    <dbReference type="NCBI Taxonomy" id="13333"/>
    <lineage>
        <taxon>Eukaryota</taxon>
        <taxon>Viridiplantae</taxon>
        <taxon>Streptophyta</taxon>
        <taxon>Embryophyta</taxon>
        <taxon>Tracheophyta</taxon>
        <taxon>Spermatophyta</taxon>
        <taxon>Magnoliopsida</taxon>
        <taxon>Amborellales</taxon>
        <taxon>Amborellaceae</taxon>
        <taxon>Amborella</taxon>
    </lineage>
</organism>
<name>U5DC75_AMBTC</name>